<dbReference type="Proteomes" id="UP000274358">
    <property type="component" value="Unassembled WGS sequence"/>
</dbReference>
<dbReference type="FunFam" id="3.40.50.2300:FF:000051">
    <property type="entry name" value="Two-component response regulator yehT"/>
    <property type="match status" value="1"/>
</dbReference>
<dbReference type="Gene3D" id="2.40.50.1020">
    <property type="entry name" value="LytTr DNA-binding domain"/>
    <property type="match status" value="1"/>
</dbReference>
<name>A0A3S0WSN2_9GAMM</name>
<feature type="domain" description="HTH LytTR-type" evidence="4">
    <location>
        <begin position="142"/>
        <end position="246"/>
    </location>
</feature>
<gene>
    <name evidence="5" type="ORF">EKH80_22280</name>
</gene>
<dbReference type="EMBL" id="RYYV01000032">
    <property type="protein sequence ID" value="RUL69468.1"/>
    <property type="molecule type" value="Genomic_DNA"/>
</dbReference>
<sequence length="246" mass="27705">MIRVVIADDEAPAREKLQRWLSEQADMAVVGSAEDGLSASQCIEQFRPDVAFLDIQMPTLSGLQVAAQLEPSSAPLIVFVTAFDEHAVKAFDLNAIDYLLKPYDRDRLARTVQRVGERFHAHQSGAAAVAIGRQRSLSCERLLVPEGERLQLIDTASIQWLEADDNYVHVHTSARTYLLRRTLQDLLSQMGEQRFVRIHKSTAVNLSSIGSLTPLFKGDYEIHLHNGRVLRLSRRYREALFARLGQ</sequence>
<dbReference type="SMART" id="SM00448">
    <property type="entry name" value="REC"/>
    <property type="match status" value="1"/>
</dbReference>
<accession>A0A3S0WSN2</accession>
<dbReference type="CDD" id="cd17532">
    <property type="entry name" value="REC_LytTR_AlgR-like"/>
    <property type="match status" value="1"/>
</dbReference>
<feature type="domain" description="Response regulatory" evidence="3">
    <location>
        <begin position="3"/>
        <end position="116"/>
    </location>
</feature>
<evidence type="ECO:0000259" key="3">
    <source>
        <dbReference type="PROSITE" id="PS50110"/>
    </source>
</evidence>
<dbReference type="RefSeq" id="WP_126687005.1">
    <property type="nucleotide sequence ID" value="NZ_RYYV01000032.1"/>
</dbReference>
<keyword evidence="6" id="KW-1185">Reference proteome</keyword>
<evidence type="ECO:0000313" key="6">
    <source>
        <dbReference type="Proteomes" id="UP000274358"/>
    </source>
</evidence>
<keyword evidence="1" id="KW-0902">Two-component regulatory system</keyword>
<dbReference type="PROSITE" id="PS50110">
    <property type="entry name" value="RESPONSE_REGULATORY"/>
    <property type="match status" value="1"/>
</dbReference>
<dbReference type="InterPro" id="IPR011006">
    <property type="entry name" value="CheY-like_superfamily"/>
</dbReference>
<organism evidence="5 6">
    <name type="scientific">Dyella choica</name>
    <dbReference type="NCBI Taxonomy" id="1927959"/>
    <lineage>
        <taxon>Bacteria</taxon>
        <taxon>Pseudomonadati</taxon>
        <taxon>Pseudomonadota</taxon>
        <taxon>Gammaproteobacteria</taxon>
        <taxon>Lysobacterales</taxon>
        <taxon>Rhodanobacteraceae</taxon>
        <taxon>Dyella</taxon>
    </lineage>
</organism>
<dbReference type="SMART" id="SM00850">
    <property type="entry name" value="LytTR"/>
    <property type="match status" value="1"/>
</dbReference>
<dbReference type="PANTHER" id="PTHR37299:SF1">
    <property type="entry name" value="STAGE 0 SPORULATION PROTEIN A HOMOLOG"/>
    <property type="match status" value="1"/>
</dbReference>
<evidence type="ECO:0000313" key="5">
    <source>
        <dbReference type="EMBL" id="RUL69468.1"/>
    </source>
</evidence>
<evidence type="ECO:0000256" key="1">
    <source>
        <dbReference type="ARBA" id="ARBA00023012"/>
    </source>
</evidence>
<dbReference type="Pfam" id="PF04397">
    <property type="entry name" value="LytTR"/>
    <property type="match status" value="1"/>
</dbReference>
<keyword evidence="2" id="KW-0597">Phosphoprotein</keyword>
<feature type="modified residue" description="4-aspartylphosphate" evidence="2">
    <location>
        <position position="54"/>
    </location>
</feature>
<comment type="caution">
    <text evidence="5">The sequence shown here is derived from an EMBL/GenBank/DDBJ whole genome shotgun (WGS) entry which is preliminary data.</text>
</comment>
<dbReference type="InterPro" id="IPR046947">
    <property type="entry name" value="LytR-like"/>
</dbReference>
<dbReference type="SUPFAM" id="SSF52172">
    <property type="entry name" value="CheY-like"/>
    <property type="match status" value="1"/>
</dbReference>
<evidence type="ECO:0000259" key="4">
    <source>
        <dbReference type="PROSITE" id="PS50930"/>
    </source>
</evidence>
<dbReference type="InterPro" id="IPR007492">
    <property type="entry name" value="LytTR_DNA-bd_dom"/>
</dbReference>
<evidence type="ECO:0000256" key="2">
    <source>
        <dbReference type="PROSITE-ProRule" id="PRU00169"/>
    </source>
</evidence>
<dbReference type="GO" id="GO:0003677">
    <property type="term" value="F:DNA binding"/>
    <property type="evidence" value="ECO:0007669"/>
    <property type="project" value="InterPro"/>
</dbReference>
<dbReference type="PANTHER" id="PTHR37299">
    <property type="entry name" value="TRANSCRIPTIONAL REGULATOR-RELATED"/>
    <property type="match status" value="1"/>
</dbReference>
<dbReference type="InterPro" id="IPR001789">
    <property type="entry name" value="Sig_transdc_resp-reg_receiver"/>
</dbReference>
<protein>
    <submittedName>
        <fullName evidence="5">Response regulator transcription factor</fullName>
    </submittedName>
</protein>
<dbReference type="AlphaFoldDB" id="A0A3S0WSN2"/>
<proteinExistence type="predicted"/>
<dbReference type="Pfam" id="PF00072">
    <property type="entry name" value="Response_reg"/>
    <property type="match status" value="1"/>
</dbReference>
<dbReference type="Gene3D" id="3.40.50.2300">
    <property type="match status" value="1"/>
</dbReference>
<dbReference type="PROSITE" id="PS50930">
    <property type="entry name" value="HTH_LYTTR"/>
    <property type="match status" value="1"/>
</dbReference>
<dbReference type="OrthoDB" id="236568at2"/>
<dbReference type="GO" id="GO:0000156">
    <property type="term" value="F:phosphorelay response regulator activity"/>
    <property type="evidence" value="ECO:0007669"/>
    <property type="project" value="InterPro"/>
</dbReference>
<reference evidence="5 6" key="1">
    <citation type="submission" date="2018-12" db="EMBL/GenBank/DDBJ databases">
        <title>Dyella dinghuensis sp. nov. DHOA06 and Dyella choica sp. nov. 4M-K27, isolated from forest soil.</title>
        <authorList>
            <person name="Qiu L.-H."/>
            <person name="Gao Z.-H."/>
        </authorList>
    </citation>
    <scope>NUCLEOTIDE SEQUENCE [LARGE SCALE GENOMIC DNA]</scope>
    <source>
        <strain evidence="5 6">4M-K27</strain>
    </source>
</reference>